<evidence type="ECO:0000256" key="1">
    <source>
        <dbReference type="ARBA" id="ARBA00006066"/>
    </source>
</evidence>
<dbReference type="FunCoup" id="A0A1E7ESD6">
    <property type="interactions" value="258"/>
</dbReference>
<dbReference type="InParanoid" id="A0A1E7ESD6"/>
<dbReference type="UniPathway" id="UPA00196"/>
<evidence type="ECO:0000313" key="4">
    <source>
        <dbReference type="Proteomes" id="UP000095751"/>
    </source>
</evidence>
<dbReference type="InterPro" id="IPR003737">
    <property type="entry name" value="GlcNAc_PI_deacetylase-related"/>
</dbReference>
<dbReference type="KEGG" id="fcy:FRACYDRAFT_228990"/>
<evidence type="ECO:0000256" key="2">
    <source>
        <dbReference type="ARBA" id="ARBA00012176"/>
    </source>
</evidence>
<protein>
    <recommendedName>
        <fullName evidence="2">N-acetylglucosaminylphosphatidylinositol deacetylase</fullName>
        <ecNumber evidence="2">3.5.1.89</ecNumber>
    </recommendedName>
</protein>
<dbReference type="GO" id="GO:0016020">
    <property type="term" value="C:membrane"/>
    <property type="evidence" value="ECO:0007669"/>
    <property type="project" value="GOC"/>
</dbReference>
<reference evidence="3 4" key="1">
    <citation type="submission" date="2016-09" db="EMBL/GenBank/DDBJ databases">
        <title>Extensive genetic diversity and differential bi-allelic expression allows diatom success in the polar Southern Ocean.</title>
        <authorList>
            <consortium name="DOE Joint Genome Institute"/>
            <person name="Mock T."/>
            <person name="Otillar R.P."/>
            <person name="Strauss J."/>
            <person name="Dupont C."/>
            <person name="Frickenhaus S."/>
            <person name="Maumus F."/>
            <person name="Mcmullan M."/>
            <person name="Sanges R."/>
            <person name="Schmutz J."/>
            <person name="Toseland A."/>
            <person name="Valas R."/>
            <person name="Veluchamy A."/>
            <person name="Ward B.J."/>
            <person name="Allen A."/>
            <person name="Barry K."/>
            <person name="Falciatore A."/>
            <person name="Ferrante M."/>
            <person name="Fortunato A.E."/>
            <person name="Gloeckner G."/>
            <person name="Gruber A."/>
            <person name="Hipkin R."/>
            <person name="Janech M."/>
            <person name="Kroth P."/>
            <person name="Leese F."/>
            <person name="Lindquist E."/>
            <person name="Lyon B.R."/>
            <person name="Martin J."/>
            <person name="Mayer C."/>
            <person name="Parker M."/>
            <person name="Quesneville H."/>
            <person name="Raymond J."/>
            <person name="Uhlig C."/>
            <person name="Valentin K.U."/>
            <person name="Worden A.Z."/>
            <person name="Armbrust E.V."/>
            <person name="Bowler C."/>
            <person name="Green B."/>
            <person name="Moulton V."/>
            <person name="Van Oosterhout C."/>
            <person name="Grigoriev I."/>
        </authorList>
    </citation>
    <scope>NUCLEOTIDE SEQUENCE [LARGE SCALE GENOMIC DNA]</scope>
    <source>
        <strain evidence="3 4">CCMP1102</strain>
    </source>
</reference>
<dbReference type="Gene3D" id="3.40.50.10320">
    <property type="entry name" value="LmbE-like"/>
    <property type="match status" value="1"/>
</dbReference>
<dbReference type="GO" id="GO:0000225">
    <property type="term" value="F:N-acetylglucosaminylphosphatidylinositol deacetylase activity"/>
    <property type="evidence" value="ECO:0007669"/>
    <property type="project" value="UniProtKB-EC"/>
</dbReference>
<dbReference type="OrthoDB" id="440160at2759"/>
<dbReference type="EC" id="3.5.1.89" evidence="2"/>
<organism evidence="3 4">
    <name type="scientific">Fragilariopsis cylindrus CCMP1102</name>
    <dbReference type="NCBI Taxonomy" id="635003"/>
    <lineage>
        <taxon>Eukaryota</taxon>
        <taxon>Sar</taxon>
        <taxon>Stramenopiles</taxon>
        <taxon>Ochrophyta</taxon>
        <taxon>Bacillariophyta</taxon>
        <taxon>Bacillariophyceae</taxon>
        <taxon>Bacillariophycidae</taxon>
        <taxon>Bacillariales</taxon>
        <taxon>Bacillariaceae</taxon>
        <taxon>Fragilariopsis</taxon>
    </lineage>
</organism>
<keyword evidence="4" id="KW-1185">Reference proteome</keyword>
<proteinExistence type="inferred from homology"/>
<dbReference type="EMBL" id="KV784378">
    <property type="protein sequence ID" value="OEU08792.1"/>
    <property type="molecule type" value="Genomic_DNA"/>
</dbReference>
<dbReference type="PANTHER" id="PTHR12993">
    <property type="entry name" value="N-ACETYLGLUCOSAMINYL-PHOSPHATIDYLINOSITOL DE-N-ACETYLASE-RELATED"/>
    <property type="match status" value="1"/>
</dbReference>
<accession>A0A1E7ESD6</accession>
<dbReference type="GO" id="GO:0005783">
    <property type="term" value="C:endoplasmic reticulum"/>
    <property type="evidence" value="ECO:0007669"/>
    <property type="project" value="TreeGrafter"/>
</dbReference>
<evidence type="ECO:0000313" key="3">
    <source>
        <dbReference type="EMBL" id="OEU08792.1"/>
    </source>
</evidence>
<comment type="similarity">
    <text evidence="1">Belongs to the PIGL family.</text>
</comment>
<dbReference type="AlphaFoldDB" id="A0A1E7ESD6"/>
<dbReference type="Proteomes" id="UP000095751">
    <property type="component" value="Unassembled WGS sequence"/>
</dbReference>
<sequence length="239" mass="27888">MIYVFVFAHPDDESMFFLPTIRSLIDGGKTVWLLCLTTGNYDRLGKIREKEMTEVGKMLGISKVIIRDNNDNMQDHPTERWNKTVNHDNQYVLITFDALGISGHVNHIDTYYGVSTAVETKEEKTQILEAWQLESEGNLVCKYIPVLSWILLMISFFNTKIITSTSTKDTPKNKNSIRVYRMHNPVLNWKAMAMHHSQFVWYRRLFVVFSCYTYYNKLTLISRIAAELRSNNTKSIKEK</sequence>
<dbReference type="InterPro" id="IPR024078">
    <property type="entry name" value="LmbE-like_dom_sf"/>
</dbReference>
<gene>
    <name evidence="3" type="ORF">FRACYDRAFT_228990</name>
</gene>
<dbReference type="PANTHER" id="PTHR12993:SF11">
    <property type="entry name" value="N-ACETYLGLUCOSAMINYL-PHOSPHATIDYLINOSITOL DE-N-ACETYLASE"/>
    <property type="match status" value="1"/>
</dbReference>
<dbReference type="SUPFAM" id="SSF102588">
    <property type="entry name" value="LmbE-like"/>
    <property type="match status" value="1"/>
</dbReference>
<dbReference type="GO" id="GO:0006506">
    <property type="term" value="P:GPI anchor biosynthetic process"/>
    <property type="evidence" value="ECO:0007669"/>
    <property type="project" value="UniProtKB-UniPathway"/>
</dbReference>
<name>A0A1E7ESD6_9STRA</name>
<dbReference type="Pfam" id="PF02585">
    <property type="entry name" value="PIG-L"/>
    <property type="match status" value="1"/>
</dbReference>